<gene>
    <name evidence="4" type="ORF">SAMN06296052_108148</name>
</gene>
<evidence type="ECO:0000313" key="5">
    <source>
        <dbReference type="Proteomes" id="UP000198432"/>
    </source>
</evidence>
<comment type="subcellular location">
    <subcellularLocation>
        <location evidence="1">Secreted</location>
    </subcellularLocation>
</comment>
<dbReference type="AlphaFoldDB" id="A0A239FDV9"/>
<dbReference type="PANTHER" id="PTHR34216">
    <property type="match status" value="1"/>
</dbReference>
<evidence type="ECO:0000259" key="3">
    <source>
        <dbReference type="PROSITE" id="PS51677"/>
    </source>
</evidence>
<dbReference type="Proteomes" id="UP000198432">
    <property type="component" value="Unassembled WGS sequence"/>
</dbReference>
<dbReference type="InterPro" id="IPR011330">
    <property type="entry name" value="Glyco_hydro/deAcase_b/a-brl"/>
</dbReference>
<dbReference type="RefSeq" id="WP_245842481.1">
    <property type="nucleotide sequence ID" value="NZ_FZOQ01000008.1"/>
</dbReference>
<evidence type="ECO:0000313" key="4">
    <source>
        <dbReference type="EMBL" id="SNS55220.1"/>
    </source>
</evidence>
<sequence length="269" mass="30296">MTAQDSADVPVADTASSASNTPTIHLRAAAVEVLQRQEVPILCYHQIRDWKSSDSEQARTYIVPESRFREQIKMLADSGYHTILPADLMAYLTTGAPLPPKPIMLTFDDTNLDQYTAAAPELEKYGFKGVFFVMTVSLGRPRYMSREQVKDLADRGHVIGSHTWDHHNVKKYQGDDWAIQVEKPKQVLEEITGKPVEYFAYPFGLWNKAAIPELKSRGMTAAFQLAASQDAEEPLFTIRRIIASGYWGPDRLYSNMTGSFNKKPLPELL</sequence>
<dbReference type="Gene3D" id="3.20.20.370">
    <property type="entry name" value="Glycoside hydrolase/deacetylase"/>
    <property type="match status" value="1"/>
</dbReference>
<accession>A0A239FDV9</accession>
<organism evidence="4 5">
    <name type="scientific">Pontibacter ummariensis</name>
    <dbReference type="NCBI Taxonomy" id="1610492"/>
    <lineage>
        <taxon>Bacteria</taxon>
        <taxon>Pseudomonadati</taxon>
        <taxon>Bacteroidota</taxon>
        <taxon>Cytophagia</taxon>
        <taxon>Cytophagales</taxon>
        <taxon>Hymenobacteraceae</taxon>
        <taxon>Pontibacter</taxon>
    </lineage>
</organism>
<protein>
    <submittedName>
        <fullName evidence="4">Polysaccharide deacetylase</fullName>
    </submittedName>
</protein>
<dbReference type="SUPFAM" id="SSF88713">
    <property type="entry name" value="Glycoside hydrolase/deacetylase"/>
    <property type="match status" value="1"/>
</dbReference>
<keyword evidence="5" id="KW-1185">Reference proteome</keyword>
<feature type="domain" description="NodB homology" evidence="3">
    <location>
        <begin position="101"/>
        <end position="269"/>
    </location>
</feature>
<dbReference type="InterPro" id="IPR051398">
    <property type="entry name" value="Polysacch_Deacetylase"/>
</dbReference>
<evidence type="ECO:0000256" key="1">
    <source>
        <dbReference type="ARBA" id="ARBA00004613"/>
    </source>
</evidence>
<dbReference type="PANTHER" id="PTHR34216:SF3">
    <property type="entry name" value="POLY-BETA-1,6-N-ACETYL-D-GLUCOSAMINE N-DEACETYLASE"/>
    <property type="match status" value="1"/>
</dbReference>
<dbReference type="EMBL" id="FZOQ01000008">
    <property type="protein sequence ID" value="SNS55220.1"/>
    <property type="molecule type" value="Genomic_DNA"/>
</dbReference>
<proteinExistence type="predicted"/>
<keyword evidence="2" id="KW-0732">Signal</keyword>
<reference evidence="5" key="1">
    <citation type="submission" date="2017-06" db="EMBL/GenBank/DDBJ databases">
        <authorList>
            <person name="Varghese N."/>
            <person name="Submissions S."/>
        </authorList>
    </citation>
    <scope>NUCLEOTIDE SEQUENCE [LARGE SCALE GENOMIC DNA]</scope>
    <source>
        <strain evidence="5">NKM1</strain>
    </source>
</reference>
<dbReference type="GO" id="GO:0005975">
    <property type="term" value="P:carbohydrate metabolic process"/>
    <property type="evidence" value="ECO:0007669"/>
    <property type="project" value="InterPro"/>
</dbReference>
<dbReference type="PROSITE" id="PS51677">
    <property type="entry name" value="NODB"/>
    <property type="match status" value="1"/>
</dbReference>
<evidence type="ECO:0000256" key="2">
    <source>
        <dbReference type="ARBA" id="ARBA00022729"/>
    </source>
</evidence>
<dbReference type="InterPro" id="IPR002509">
    <property type="entry name" value="NODB_dom"/>
</dbReference>
<name>A0A239FDV9_9BACT</name>
<dbReference type="Pfam" id="PF01522">
    <property type="entry name" value="Polysacc_deac_1"/>
    <property type="match status" value="1"/>
</dbReference>
<dbReference type="GO" id="GO:0005576">
    <property type="term" value="C:extracellular region"/>
    <property type="evidence" value="ECO:0007669"/>
    <property type="project" value="UniProtKB-SubCell"/>
</dbReference>
<dbReference type="CDD" id="cd10918">
    <property type="entry name" value="CE4_NodB_like_5s_6s"/>
    <property type="match status" value="1"/>
</dbReference>
<dbReference type="GO" id="GO:0016810">
    <property type="term" value="F:hydrolase activity, acting on carbon-nitrogen (but not peptide) bonds"/>
    <property type="evidence" value="ECO:0007669"/>
    <property type="project" value="InterPro"/>
</dbReference>